<evidence type="ECO:0000313" key="3">
    <source>
        <dbReference type="Proteomes" id="UP000440578"/>
    </source>
</evidence>
<keyword evidence="1" id="KW-0732">Signal</keyword>
<organism evidence="2 3">
    <name type="scientific">Amphibalanus amphitrite</name>
    <name type="common">Striped barnacle</name>
    <name type="synonym">Balanus amphitrite</name>
    <dbReference type="NCBI Taxonomy" id="1232801"/>
    <lineage>
        <taxon>Eukaryota</taxon>
        <taxon>Metazoa</taxon>
        <taxon>Ecdysozoa</taxon>
        <taxon>Arthropoda</taxon>
        <taxon>Crustacea</taxon>
        <taxon>Multicrustacea</taxon>
        <taxon>Cirripedia</taxon>
        <taxon>Thoracica</taxon>
        <taxon>Thoracicalcarea</taxon>
        <taxon>Balanomorpha</taxon>
        <taxon>Balanoidea</taxon>
        <taxon>Balanidae</taxon>
        <taxon>Amphibalaninae</taxon>
        <taxon>Amphibalanus</taxon>
    </lineage>
</organism>
<evidence type="ECO:0000256" key="1">
    <source>
        <dbReference type="SAM" id="SignalP"/>
    </source>
</evidence>
<feature type="signal peptide" evidence="1">
    <location>
        <begin position="1"/>
        <end position="21"/>
    </location>
</feature>
<feature type="chain" id="PRO_5025501352" evidence="1">
    <location>
        <begin position="22"/>
        <end position="260"/>
    </location>
</feature>
<comment type="caution">
    <text evidence="2">The sequence shown here is derived from an EMBL/GenBank/DDBJ whole genome shotgun (WGS) entry which is preliminary data.</text>
</comment>
<dbReference type="Proteomes" id="UP000440578">
    <property type="component" value="Unassembled WGS sequence"/>
</dbReference>
<dbReference type="AlphaFoldDB" id="A0A6A4W3K0"/>
<sequence length="260" mass="26748">MSPRPVLLLLAVGAACGPAAAFVSRQTSQQVNDVLTEKLFAVSRLLTSIESHVSRLDEWDGTVGGLQSRLAALEAGQQRAAGQLADALQRLEALSDSAAAARSELAGLAAAQEGTAGALAALRDGLTQSVAAVSESVSGLAGSQAAEHNQTRGACSAAGGAALTAPLAELRTAVGRVTELAQRTEAALADGLQRVDGRLAETGQQLAQLGGELREERLARLSTTTPPPTVDPHQAFLNSLYRSLSKRTKADRYPAPTPSP</sequence>
<accession>A0A6A4W3K0</accession>
<keyword evidence="3" id="KW-1185">Reference proteome</keyword>
<gene>
    <name evidence="2" type="ORF">FJT64_006140</name>
</gene>
<evidence type="ECO:0000313" key="2">
    <source>
        <dbReference type="EMBL" id="KAF0296421.1"/>
    </source>
</evidence>
<dbReference type="EMBL" id="VIIS01001562">
    <property type="protein sequence ID" value="KAF0296421.1"/>
    <property type="molecule type" value="Genomic_DNA"/>
</dbReference>
<reference evidence="2 3" key="1">
    <citation type="submission" date="2019-07" db="EMBL/GenBank/DDBJ databases">
        <title>Draft genome assembly of a fouling barnacle, Amphibalanus amphitrite (Darwin, 1854): The first reference genome for Thecostraca.</title>
        <authorList>
            <person name="Kim W."/>
        </authorList>
    </citation>
    <scope>NUCLEOTIDE SEQUENCE [LARGE SCALE GENOMIC DNA]</scope>
    <source>
        <strain evidence="2">SNU_AA5</strain>
        <tissue evidence="2">Soma without cirri and trophi</tissue>
    </source>
</reference>
<protein>
    <submittedName>
        <fullName evidence="2">Uncharacterized protein</fullName>
    </submittedName>
</protein>
<dbReference type="PROSITE" id="PS51257">
    <property type="entry name" value="PROKAR_LIPOPROTEIN"/>
    <property type="match status" value="1"/>
</dbReference>
<name>A0A6A4W3K0_AMPAM</name>
<proteinExistence type="predicted"/>